<dbReference type="OrthoDB" id="9991479at2759"/>
<proteinExistence type="predicted"/>
<gene>
    <name evidence="7" type="ORF">MELIAE_LOCUS9228</name>
</gene>
<feature type="domain" description="Chitin-binding type-2" evidence="6">
    <location>
        <begin position="52"/>
        <end position="117"/>
    </location>
</feature>
<dbReference type="Gene3D" id="2.170.140.10">
    <property type="entry name" value="Chitin binding domain"/>
    <property type="match status" value="2"/>
</dbReference>
<keyword evidence="2" id="KW-0732">Signal</keyword>
<dbReference type="SMART" id="SM00494">
    <property type="entry name" value="ChtBD2"/>
    <property type="match status" value="2"/>
</dbReference>
<dbReference type="Pfam" id="PF01607">
    <property type="entry name" value="CBM_14"/>
    <property type="match status" value="2"/>
</dbReference>
<evidence type="ECO:0000256" key="4">
    <source>
        <dbReference type="ARBA" id="ARBA00023157"/>
    </source>
</evidence>
<keyword evidence="1" id="KW-0147">Chitin-binding</keyword>
<dbReference type="GO" id="GO:0008061">
    <property type="term" value="F:chitin binding"/>
    <property type="evidence" value="ECO:0007669"/>
    <property type="project" value="UniProtKB-KW"/>
</dbReference>
<keyword evidence="8" id="KW-1185">Reference proteome</keyword>
<dbReference type="PANTHER" id="PTHR23301:SF98">
    <property type="entry name" value="CHITIN-BINDING TYPE-2 DOMAIN-CONTAINING PROTEIN-RELATED"/>
    <property type="match status" value="1"/>
</dbReference>
<dbReference type="InterPro" id="IPR036508">
    <property type="entry name" value="Chitin-bd_dom_sf"/>
</dbReference>
<dbReference type="SUPFAM" id="SSF57625">
    <property type="entry name" value="Invertebrate chitin-binding proteins"/>
    <property type="match status" value="2"/>
</dbReference>
<dbReference type="InterPro" id="IPR051940">
    <property type="entry name" value="Chitin_bind-dev_reg"/>
</dbReference>
<sequence>MGDANNCGQFKNCADGRGFIFDCPEGLAFNEETYRCDWPDQVKSCDAEAYLGFSCPPAAKGIFGQEEYRSFRSPNDCQRYFVCVDHRPRLNNCGEGRAFNEITNECDGAENVTGCAGPSQYQKVEPTQLNYDQRSNYKFRG</sequence>
<feature type="domain" description="Chitin-binding type-2" evidence="6">
    <location>
        <begin position="1"/>
        <end position="47"/>
    </location>
</feature>
<evidence type="ECO:0000313" key="7">
    <source>
        <dbReference type="EMBL" id="CAH0559041.1"/>
    </source>
</evidence>
<evidence type="ECO:0000313" key="8">
    <source>
        <dbReference type="Proteomes" id="UP001154078"/>
    </source>
</evidence>
<evidence type="ECO:0000259" key="6">
    <source>
        <dbReference type="PROSITE" id="PS50940"/>
    </source>
</evidence>
<keyword evidence="5" id="KW-0325">Glycoprotein</keyword>
<organism evidence="7 8">
    <name type="scientific">Brassicogethes aeneus</name>
    <name type="common">Rape pollen beetle</name>
    <name type="synonym">Meligethes aeneus</name>
    <dbReference type="NCBI Taxonomy" id="1431903"/>
    <lineage>
        <taxon>Eukaryota</taxon>
        <taxon>Metazoa</taxon>
        <taxon>Ecdysozoa</taxon>
        <taxon>Arthropoda</taxon>
        <taxon>Hexapoda</taxon>
        <taxon>Insecta</taxon>
        <taxon>Pterygota</taxon>
        <taxon>Neoptera</taxon>
        <taxon>Endopterygota</taxon>
        <taxon>Coleoptera</taxon>
        <taxon>Polyphaga</taxon>
        <taxon>Cucujiformia</taxon>
        <taxon>Nitidulidae</taxon>
        <taxon>Meligethinae</taxon>
        <taxon>Brassicogethes</taxon>
    </lineage>
</organism>
<dbReference type="GO" id="GO:0005576">
    <property type="term" value="C:extracellular region"/>
    <property type="evidence" value="ECO:0007669"/>
    <property type="project" value="InterPro"/>
</dbReference>
<dbReference type="PROSITE" id="PS50940">
    <property type="entry name" value="CHIT_BIND_II"/>
    <property type="match status" value="2"/>
</dbReference>
<evidence type="ECO:0000256" key="1">
    <source>
        <dbReference type="ARBA" id="ARBA00022669"/>
    </source>
</evidence>
<evidence type="ECO:0000256" key="5">
    <source>
        <dbReference type="ARBA" id="ARBA00023180"/>
    </source>
</evidence>
<dbReference type="InterPro" id="IPR002557">
    <property type="entry name" value="Chitin-bd_dom"/>
</dbReference>
<dbReference type="EMBL" id="OV121137">
    <property type="protein sequence ID" value="CAH0559041.1"/>
    <property type="molecule type" value="Genomic_DNA"/>
</dbReference>
<reference evidence="7" key="1">
    <citation type="submission" date="2021-12" db="EMBL/GenBank/DDBJ databases">
        <authorList>
            <person name="King R."/>
        </authorList>
    </citation>
    <scope>NUCLEOTIDE SEQUENCE</scope>
</reference>
<evidence type="ECO:0000256" key="3">
    <source>
        <dbReference type="ARBA" id="ARBA00022737"/>
    </source>
</evidence>
<dbReference type="PANTHER" id="PTHR23301">
    <property type="entry name" value="CHITIN BINDING PERITROPHIN-A"/>
    <property type="match status" value="1"/>
</dbReference>
<keyword evidence="3" id="KW-0677">Repeat</keyword>
<name>A0A9P0BCI3_BRAAE</name>
<protein>
    <recommendedName>
        <fullName evidence="6">Chitin-binding type-2 domain-containing protein</fullName>
    </recommendedName>
</protein>
<accession>A0A9P0BCI3</accession>
<evidence type="ECO:0000256" key="2">
    <source>
        <dbReference type="ARBA" id="ARBA00022729"/>
    </source>
</evidence>
<dbReference type="Proteomes" id="UP001154078">
    <property type="component" value="Chromosome 6"/>
</dbReference>
<keyword evidence="4" id="KW-1015">Disulfide bond</keyword>
<dbReference type="AlphaFoldDB" id="A0A9P0BCI3"/>